<evidence type="ECO:0008006" key="3">
    <source>
        <dbReference type="Google" id="ProtNLM"/>
    </source>
</evidence>
<dbReference type="Gene3D" id="3.30.1330.80">
    <property type="entry name" value="Hypothetical protein, similar to alpha- acetolactate decarboxylase, domain 2"/>
    <property type="match status" value="1"/>
</dbReference>
<organism evidence="1 2">
    <name type="scientific">Pollutimonas bauzanensis</name>
    <dbReference type="NCBI Taxonomy" id="658167"/>
    <lineage>
        <taxon>Bacteria</taxon>
        <taxon>Pseudomonadati</taxon>
        <taxon>Pseudomonadota</taxon>
        <taxon>Betaproteobacteria</taxon>
        <taxon>Burkholderiales</taxon>
        <taxon>Alcaligenaceae</taxon>
        <taxon>Pollutimonas</taxon>
    </lineage>
</organism>
<sequence length="134" mass="14062">MLKKAGIEFAQLEFMPGMLDVSIFHTAPPEASGKTLVKYGEGINIGRALLFSANAVYGLGLHGQPLLHCHGSFLDAESGLCGGHVNVQECRVGRGGLSAQVTATPNIGFAVDLDLTSNMQVFHPVSYPGGRHGS</sequence>
<dbReference type="OrthoDB" id="8720942at2"/>
<protein>
    <recommendedName>
        <fullName evidence="3">PPC domain-containing protein</fullName>
    </recommendedName>
</protein>
<reference evidence="1 2" key="1">
    <citation type="submission" date="2016-11" db="EMBL/GenBank/DDBJ databases">
        <authorList>
            <person name="Jaros S."/>
            <person name="Januszkiewicz K."/>
            <person name="Wedrychowicz H."/>
        </authorList>
    </citation>
    <scope>NUCLEOTIDE SEQUENCE [LARGE SCALE GENOMIC DNA]</scope>
    <source>
        <strain evidence="1 2">CGMCC 1.10190</strain>
    </source>
</reference>
<keyword evidence="2" id="KW-1185">Reference proteome</keyword>
<dbReference type="STRING" id="658167.SAMN04488135_106125"/>
<proteinExistence type="predicted"/>
<dbReference type="Proteomes" id="UP000184226">
    <property type="component" value="Unassembled WGS sequence"/>
</dbReference>
<dbReference type="EMBL" id="FQXE01000006">
    <property type="protein sequence ID" value="SHH94373.1"/>
    <property type="molecule type" value="Genomic_DNA"/>
</dbReference>
<evidence type="ECO:0000313" key="2">
    <source>
        <dbReference type="Proteomes" id="UP000184226"/>
    </source>
</evidence>
<evidence type="ECO:0000313" key="1">
    <source>
        <dbReference type="EMBL" id="SHH94373.1"/>
    </source>
</evidence>
<dbReference type="RefSeq" id="WP_073103593.1">
    <property type="nucleotide sequence ID" value="NZ_FQXE01000006.1"/>
</dbReference>
<gene>
    <name evidence="1" type="ORF">SAMN04488135_106125</name>
</gene>
<name>A0A1M5X589_9BURK</name>
<accession>A0A1M5X589</accession>
<dbReference type="AlphaFoldDB" id="A0A1M5X589"/>